<dbReference type="RefSeq" id="WP_219530510.1">
    <property type="nucleotide sequence ID" value="NZ_JAHKRM010000009.1"/>
</dbReference>
<dbReference type="Proteomes" id="UP001597097">
    <property type="component" value="Unassembled WGS sequence"/>
</dbReference>
<organism evidence="1 2">
    <name type="scientific">Nonomuraea guangzhouensis</name>
    <dbReference type="NCBI Taxonomy" id="1291555"/>
    <lineage>
        <taxon>Bacteria</taxon>
        <taxon>Bacillati</taxon>
        <taxon>Actinomycetota</taxon>
        <taxon>Actinomycetes</taxon>
        <taxon>Streptosporangiales</taxon>
        <taxon>Streptosporangiaceae</taxon>
        <taxon>Nonomuraea</taxon>
    </lineage>
</organism>
<accession>A0ABW4GFD6</accession>
<comment type="caution">
    <text evidence="1">The sequence shown here is derived from an EMBL/GenBank/DDBJ whole genome shotgun (WGS) entry which is preliminary data.</text>
</comment>
<proteinExistence type="predicted"/>
<evidence type="ECO:0000313" key="1">
    <source>
        <dbReference type="EMBL" id="MFD1541159.1"/>
    </source>
</evidence>
<sequence length="58" mass="6239">MTFAANEIEYLNSRPLGRLATVSPEGRPHIAPDVAFAVDDLASVDPSTPRGNDTRDIT</sequence>
<name>A0ABW4GFD6_9ACTN</name>
<keyword evidence="2" id="KW-1185">Reference proteome</keyword>
<reference evidence="2" key="1">
    <citation type="journal article" date="2019" name="Int. J. Syst. Evol. Microbiol.">
        <title>The Global Catalogue of Microorganisms (GCM) 10K type strain sequencing project: providing services to taxonomists for standard genome sequencing and annotation.</title>
        <authorList>
            <consortium name="The Broad Institute Genomics Platform"/>
            <consortium name="The Broad Institute Genome Sequencing Center for Infectious Disease"/>
            <person name="Wu L."/>
            <person name="Ma J."/>
        </authorList>
    </citation>
    <scope>NUCLEOTIDE SEQUENCE [LARGE SCALE GENOMIC DNA]</scope>
    <source>
        <strain evidence="2">CGMCC 1.15399</strain>
    </source>
</reference>
<evidence type="ECO:0000313" key="2">
    <source>
        <dbReference type="Proteomes" id="UP001597097"/>
    </source>
</evidence>
<gene>
    <name evidence="1" type="ORF">ACFSJ0_29185</name>
</gene>
<protein>
    <submittedName>
        <fullName evidence="1">Pyridoxamine 5'-phosphate oxidase family protein</fullName>
    </submittedName>
</protein>
<dbReference type="EMBL" id="JBHUCM010000024">
    <property type="protein sequence ID" value="MFD1541159.1"/>
    <property type="molecule type" value="Genomic_DNA"/>
</dbReference>